<dbReference type="AlphaFoldDB" id="A0A448WYZ2"/>
<comment type="caution">
    <text evidence="1">The sequence shown here is derived from an EMBL/GenBank/DDBJ whole genome shotgun (WGS) entry which is preliminary data.</text>
</comment>
<keyword evidence="2" id="KW-1185">Reference proteome</keyword>
<evidence type="ECO:0000313" key="1">
    <source>
        <dbReference type="EMBL" id="VEL23663.1"/>
    </source>
</evidence>
<dbReference type="Proteomes" id="UP000784294">
    <property type="component" value="Unassembled WGS sequence"/>
</dbReference>
<protein>
    <submittedName>
        <fullName evidence="1">Uncharacterized protein</fullName>
    </submittedName>
</protein>
<accession>A0A448WYZ2</accession>
<reference evidence="1" key="1">
    <citation type="submission" date="2018-11" db="EMBL/GenBank/DDBJ databases">
        <authorList>
            <consortium name="Pathogen Informatics"/>
        </authorList>
    </citation>
    <scope>NUCLEOTIDE SEQUENCE</scope>
</reference>
<sequence>MVLPASTPISYFVFPVYGPVSYPLLHHLLISLSSSLLESSSSHPLVL</sequence>
<proteinExistence type="predicted"/>
<gene>
    <name evidence="1" type="ORF">PXEA_LOCUS17103</name>
</gene>
<organism evidence="1 2">
    <name type="scientific">Protopolystoma xenopodis</name>
    <dbReference type="NCBI Taxonomy" id="117903"/>
    <lineage>
        <taxon>Eukaryota</taxon>
        <taxon>Metazoa</taxon>
        <taxon>Spiralia</taxon>
        <taxon>Lophotrochozoa</taxon>
        <taxon>Platyhelminthes</taxon>
        <taxon>Monogenea</taxon>
        <taxon>Polyopisthocotylea</taxon>
        <taxon>Polystomatidea</taxon>
        <taxon>Polystomatidae</taxon>
        <taxon>Protopolystoma</taxon>
    </lineage>
</organism>
<dbReference type="EMBL" id="CAAALY010063153">
    <property type="protein sequence ID" value="VEL23663.1"/>
    <property type="molecule type" value="Genomic_DNA"/>
</dbReference>
<name>A0A448WYZ2_9PLAT</name>
<evidence type="ECO:0000313" key="2">
    <source>
        <dbReference type="Proteomes" id="UP000784294"/>
    </source>
</evidence>